<keyword evidence="11" id="KW-1185">Reference proteome</keyword>
<accession>A0A1X2GBD9</accession>
<keyword evidence="3" id="KW-0547">Nucleotide-binding</keyword>
<dbReference type="GO" id="GO:0005737">
    <property type="term" value="C:cytoplasm"/>
    <property type="evidence" value="ECO:0007669"/>
    <property type="project" value="UniProtKB-SubCell"/>
</dbReference>
<organism evidence="10 11">
    <name type="scientific">Hesseltinella vesiculosa</name>
    <dbReference type="NCBI Taxonomy" id="101127"/>
    <lineage>
        <taxon>Eukaryota</taxon>
        <taxon>Fungi</taxon>
        <taxon>Fungi incertae sedis</taxon>
        <taxon>Mucoromycota</taxon>
        <taxon>Mucoromycotina</taxon>
        <taxon>Mucoromycetes</taxon>
        <taxon>Mucorales</taxon>
        <taxon>Cunninghamellaceae</taxon>
        <taxon>Hesseltinella</taxon>
    </lineage>
</organism>
<dbReference type="InterPro" id="IPR019821">
    <property type="entry name" value="Kinesin_motor_CS"/>
</dbReference>
<feature type="compositionally biased region" description="Polar residues" evidence="8">
    <location>
        <begin position="395"/>
        <end position="405"/>
    </location>
</feature>
<dbReference type="InterPro" id="IPR027417">
    <property type="entry name" value="P-loop_NTPase"/>
</dbReference>
<dbReference type="PROSITE" id="PS00411">
    <property type="entry name" value="KINESIN_MOTOR_1"/>
    <property type="match status" value="1"/>
</dbReference>
<dbReference type="PANTHER" id="PTHR47969:SF15">
    <property type="entry name" value="CHROMOSOME-ASSOCIATED KINESIN KIF4A-RELATED"/>
    <property type="match status" value="1"/>
</dbReference>
<dbReference type="GO" id="GO:0007052">
    <property type="term" value="P:mitotic spindle organization"/>
    <property type="evidence" value="ECO:0007669"/>
    <property type="project" value="TreeGrafter"/>
</dbReference>
<evidence type="ECO:0000256" key="1">
    <source>
        <dbReference type="ARBA" id="ARBA00004496"/>
    </source>
</evidence>
<feature type="non-terminal residue" evidence="10">
    <location>
        <position position="1048"/>
    </location>
</feature>
<protein>
    <recommendedName>
        <fullName evidence="9">Kinesin motor domain-containing protein</fullName>
    </recommendedName>
</protein>
<sequence>MGTALDEHLHSEQQGIVPRFILDLFQRLQAKQVLDYQVHASFLELYNEDFIDLLNTQTDRRRLNPCDINIRENVSGNIYWTGVREELCTSPQDLLSILTKGSLCRTTGATDMNAVSSRSHAIFTVTLKQTTLTSKFHFVDLAGSERLKRTNAQGDRAREGIAINSGLLALGNVISALGDESRKASHVPYRDSKLTRLLQDSLGGNSQTLMMACVSPAEANFAETLSTLKYANRAKNIRNKVSINQEFAGSSMQANQLRAQLSRLRMELQSLKASQTNTLPLQQEILRLRQRLSLFSDQLYQAHAQRDTLLMERDLANQMDAPKLWEQLNWLMNHDDDNDNSPLRILDYQHTIQQLRDELADTKDRLAFMETAAQTSLSNSASALILPGFQPLHPHNSSTTSSIRSNKPLPRRLASTAANKKKRVRFNPSSSVRTTSSVTATATLRSSAPVTQSVSTLPPIQPSALSTNDYHDIHQWLKDTVTPMDSKSSNVSDLRNQVRHSISKARSEIERGLQVLQDIKPEQETADNYDLLNDDELFKQLQSEESNLYLGDLDDSSSSSSILHGQSFVTSCEHRRTFSNDTTVSAQTNLSALDQHPQWSRMIQQIQSDIQVKEELVSQLERSEAEYLNLRKQYEDKLSTLCHEILQLKQKCDAASQQQSQGMQRRPSQDRDVRAMRRMIKRMRDEANRVREQTMNHERELQQMRRKHSRHIEAKRQLEREARQLHRQLQKRTDDNTMARQQLKQVTSLVRKAVSNGGVLDERLLARSDTVLRLGPIRSSSTAPARSALPHQRRHPQRHPKTGDPTLPLAMRITKKKQLLDQALIHHLHGKQVLMELQALVAKRDSLVREKVDLIAQKEEYQQQQDHASTVALDAAVQQCMDERLDTLVAEINYLDARMYDVQQQQVLDASTFTDDAIQPHHEPSSSTRHEKRVSFADQVLAEKKTMAWADTLNDQFGVRPGTDPDMAHAVALRLLASCEPDEGYKMMESLVTDMIGLRMNDYHQHHTIVQLKQTVDELQANLLAMKQAAIATSTQHERKIRALEQHQ</sequence>
<evidence type="ECO:0000313" key="10">
    <source>
        <dbReference type="EMBL" id="ORX49840.1"/>
    </source>
</evidence>
<feature type="coiled-coil region" evidence="7">
    <location>
        <begin position="345"/>
        <end position="372"/>
    </location>
</feature>
<dbReference type="GO" id="GO:0008017">
    <property type="term" value="F:microtubule binding"/>
    <property type="evidence" value="ECO:0007669"/>
    <property type="project" value="InterPro"/>
</dbReference>
<dbReference type="GO" id="GO:0005524">
    <property type="term" value="F:ATP binding"/>
    <property type="evidence" value="ECO:0007669"/>
    <property type="project" value="UniProtKB-KW"/>
</dbReference>
<dbReference type="PRINTS" id="PR00380">
    <property type="entry name" value="KINESINHEAVY"/>
</dbReference>
<feature type="domain" description="Kinesin motor" evidence="9">
    <location>
        <begin position="1"/>
        <end position="237"/>
    </location>
</feature>
<dbReference type="SUPFAM" id="SSF52540">
    <property type="entry name" value="P-loop containing nucleoside triphosphate hydrolases"/>
    <property type="match status" value="1"/>
</dbReference>
<gene>
    <name evidence="10" type="ORF">DM01DRAFT_1272729</name>
</gene>
<dbReference type="InterPro" id="IPR001752">
    <property type="entry name" value="Kinesin_motor_dom"/>
</dbReference>
<evidence type="ECO:0000256" key="4">
    <source>
        <dbReference type="ARBA" id="ARBA00022840"/>
    </source>
</evidence>
<evidence type="ECO:0000259" key="9">
    <source>
        <dbReference type="PROSITE" id="PS50067"/>
    </source>
</evidence>
<comment type="caution">
    <text evidence="6">Lacks conserved residue(s) required for the propagation of feature annotation.</text>
</comment>
<evidence type="ECO:0000256" key="7">
    <source>
        <dbReference type="SAM" id="Coils"/>
    </source>
</evidence>
<evidence type="ECO:0000256" key="8">
    <source>
        <dbReference type="SAM" id="MobiDB-lite"/>
    </source>
</evidence>
<dbReference type="PANTHER" id="PTHR47969">
    <property type="entry name" value="CHROMOSOME-ASSOCIATED KINESIN KIF4A-RELATED"/>
    <property type="match status" value="1"/>
</dbReference>
<evidence type="ECO:0000313" key="11">
    <source>
        <dbReference type="Proteomes" id="UP000242146"/>
    </source>
</evidence>
<evidence type="ECO:0000256" key="2">
    <source>
        <dbReference type="ARBA" id="ARBA00022490"/>
    </source>
</evidence>
<comment type="similarity">
    <text evidence="6">Belongs to the TRAFAC class myosin-kinesin ATPase superfamily. Kinesin family.</text>
</comment>
<dbReference type="Pfam" id="PF00225">
    <property type="entry name" value="Kinesin"/>
    <property type="match status" value="1"/>
</dbReference>
<evidence type="ECO:0000256" key="6">
    <source>
        <dbReference type="PROSITE-ProRule" id="PRU00283"/>
    </source>
</evidence>
<dbReference type="GO" id="GO:0051231">
    <property type="term" value="P:spindle elongation"/>
    <property type="evidence" value="ECO:0007669"/>
    <property type="project" value="TreeGrafter"/>
</dbReference>
<dbReference type="InterPro" id="IPR036961">
    <property type="entry name" value="Kinesin_motor_dom_sf"/>
</dbReference>
<dbReference type="Gene3D" id="3.40.850.10">
    <property type="entry name" value="Kinesin motor domain"/>
    <property type="match status" value="1"/>
</dbReference>
<dbReference type="PROSITE" id="PS50067">
    <property type="entry name" value="KINESIN_MOTOR_2"/>
    <property type="match status" value="1"/>
</dbReference>
<proteinExistence type="inferred from homology"/>
<name>A0A1X2GBD9_9FUNG</name>
<dbReference type="InterPro" id="IPR027640">
    <property type="entry name" value="Kinesin-like_fam"/>
</dbReference>
<comment type="subcellular location">
    <subcellularLocation>
        <location evidence="1">Cytoplasm</location>
    </subcellularLocation>
</comment>
<keyword evidence="5 7" id="KW-0175">Coiled coil</keyword>
<keyword evidence="4" id="KW-0067">ATP-binding</keyword>
<reference evidence="10 11" key="1">
    <citation type="submission" date="2016-07" db="EMBL/GenBank/DDBJ databases">
        <title>Pervasive Adenine N6-methylation of Active Genes in Fungi.</title>
        <authorList>
            <consortium name="DOE Joint Genome Institute"/>
            <person name="Mondo S.J."/>
            <person name="Dannebaum R.O."/>
            <person name="Kuo R.C."/>
            <person name="Labutti K."/>
            <person name="Haridas S."/>
            <person name="Kuo A."/>
            <person name="Salamov A."/>
            <person name="Ahrendt S.R."/>
            <person name="Lipzen A."/>
            <person name="Sullivan W."/>
            <person name="Andreopoulos W.B."/>
            <person name="Clum A."/>
            <person name="Lindquist E."/>
            <person name="Daum C."/>
            <person name="Ramamoorthy G.K."/>
            <person name="Gryganskyi A."/>
            <person name="Culley D."/>
            <person name="Magnuson J.K."/>
            <person name="James T.Y."/>
            <person name="O'Malley M.A."/>
            <person name="Stajich J.E."/>
            <person name="Spatafora J.W."/>
            <person name="Visel A."/>
            <person name="Grigoriev I.V."/>
        </authorList>
    </citation>
    <scope>NUCLEOTIDE SEQUENCE [LARGE SCALE GENOMIC DNA]</scope>
    <source>
        <strain evidence="10 11">NRRL 3301</strain>
    </source>
</reference>
<dbReference type="EMBL" id="MCGT01000025">
    <property type="protein sequence ID" value="ORX49840.1"/>
    <property type="molecule type" value="Genomic_DNA"/>
</dbReference>
<keyword evidence="2" id="KW-0963">Cytoplasm</keyword>
<feature type="region of interest" description="Disordered" evidence="8">
    <location>
        <begin position="393"/>
        <end position="460"/>
    </location>
</feature>
<feature type="coiled-coil region" evidence="7">
    <location>
        <begin position="603"/>
        <end position="735"/>
    </location>
</feature>
<dbReference type="SMART" id="SM00129">
    <property type="entry name" value="KISc"/>
    <property type="match status" value="1"/>
</dbReference>
<comment type="caution">
    <text evidence="10">The sequence shown here is derived from an EMBL/GenBank/DDBJ whole genome shotgun (WGS) entry which is preliminary data.</text>
</comment>
<feature type="region of interest" description="Disordered" evidence="8">
    <location>
        <begin position="776"/>
        <end position="806"/>
    </location>
</feature>
<dbReference type="GO" id="GO:0005875">
    <property type="term" value="C:microtubule associated complex"/>
    <property type="evidence" value="ECO:0007669"/>
    <property type="project" value="TreeGrafter"/>
</dbReference>
<dbReference type="Proteomes" id="UP000242146">
    <property type="component" value="Unassembled WGS sequence"/>
</dbReference>
<feature type="compositionally biased region" description="Polar residues" evidence="8">
    <location>
        <begin position="449"/>
        <end position="460"/>
    </location>
</feature>
<dbReference type="GO" id="GO:0007018">
    <property type="term" value="P:microtubule-based movement"/>
    <property type="evidence" value="ECO:0007669"/>
    <property type="project" value="InterPro"/>
</dbReference>
<feature type="compositionally biased region" description="Basic residues" evidence="8">
    <location>
        <begin position="791"/>
        <end position="800"/>
    </location>
</feature>
<evidence type="ECO:0000256" key="5">
    <source>
        <dbReference type="ARBA" id="ARBA00023054"/>
    </source>
</evidence>
<dbReference type="OrthoDB" id="3176171at2759"/>
<dbReference type="STRING" id="101127.A0A1X2GBD9"/>
<feature type="compositionally biased region" description="Low complexity" evidence="8">
    <location>
        <begin position="429"/>
        <end position="448"/>
    </location>
</feature>
<evidence type="ECO:0000256" key="3">
    <source>
        <dbReference type="ARBA" id="ARBA00022741"/>
    </source>
</evidence>
<dbReference type="GO" id="GO:0003777">
    <property type="term" value="F:microtubule motor activity"/>
    <property type="evidence" value="ECO:0007669"/>
    <property type="project" value="InterPro"/>
</dbReference>
<dbReference type="AlphaFoldDB" id="A0A1X2GBD9"/>